<dbReference type="InterPro" id="IPR007197">
    <property type="entry name" value="rSAM"/>
</dbReference>
<comment type="caution">
    <text evidence="2">The sequence shown here is derived from an EMBL/GenBank/DDBJ whole genome shotgun (WGS) entry which is preliminary data.</text>
</comment>
<reference evidence="2" key="1">
    <citation type="journal article" date="2020" name="mSystems">
        <title>Genome- and Community-Level Interaction Insights into Carbon Utilization and Element Cycling Functions of Hydrothermarchaeota in Hydrothermal Sediment.</title>
        <authorList>
            <person name="Zhou Z."/>
            <person name="Liu Y."/>
            <person name="Xu W."/>
            <person name="Pan J."/>
            <person name="Luo Z.H."/>
            <person name="Li M."/>
        </authorList>
    </citation>
    <scope>NUCLEOTIDE SEQUENCE [LARGE SCALE GENOMIC DNA]</scope>
    <source>
        <strain evidence="2">HyVt-19</strain>
    </source>
</reference>
<feature type="domain" description="Radical SAM core" evidence="1">
    <location>
        <begin position="189"/>
        <end position="420"/>
    </location>
</feature>
<dbReference type="Pfam" id="PF04055">
    <property type="entry name" value="Radical_SAM"/>
    <property type="match status" value="1"/>
</dbReference>
<dbReference type="PROSITE" id="PS51918">
    <property type="entry name" value="RADICAL_SAM"/>
    <property type="match status" value="1"/>
</dbReference>
<dbReference type="PANTHER" id="PTHR42731">
    <property type="entry name" value="SLL1084 PROTEIN"/>
    <property type="match status" value="1"/>
</dbReference>
<dbReference type="CDD" id="cd01335">
    <property type="entry name" value="Radical_SAM"/>
    <property type="match status" value="1"/>
</dbReference>
<dbReference type="Gene3D" id="3.80.30.20">
    <property type="entry name" value="tm_1862 like domain"/>
    <property type="match status" value="1"/>
</dbReference>
<dbReference type="EMBL" id="DQZW01000322">
    <property type="protein sequence ID" value="HDL90588.1"/>
    <property type="molecule type" value="Genomic_DNA"/>
</dbReference>
<organism evidence="2">
    <name type="scientific">Thermodesulforhabdus norvegica</name>
    <dbReference type="NCBI Taxonomy" id="39841"/>
    <lineage>
        <taxon>Bacteria</taxon>
        <taxon>Pseudomonadati</taxon>
        <taxon>Thermodesulfobacteriota</taxon>
        <taxon>Syntrophobacteria</taxon>
        <taxon>Syntrophobacterales</taxon>
        <taxon>Thermodesulforhabdaceae</taxon>
        <taxon>Thermodesulforhabdus</taxon>
    </lineage>
</organism>
<dbReference type="InterPro" id="IPR006638">
    <property type="entry name" value="Elp3/MiaA/NifB-like_rSAM"/>
</dbReference>
<dbReference type="Pfam" id="PF19864">
    <property type="entry name" value="Radical_SAM_N2"/>
    <property type="match status" value="1"/>
</dbReference>
<protein>
    <submittedName>
        <fullName evidence="2">Radical SAM protein</fullName>
    </submittedName>
</protein>
<evidence type="ECO:0000313" key="2">
    <source>
        <dbReference type="EMBL" id="HDL90588.1"/>
    </source>
</evidence>
<dbReference type="PANTHER" id="PTHR42731:SF5">
    <property type="entry name" value="RADICAL SAM DOMAIN PROTEIN"/>
    <property type="match status" value="1"/>
</dbReference>
<dbReference type="InterPro" id="IPR023404">
    <property type="entry name" value="rSAM_horseshoe"/>
</dbReference>
<name>A0A7C1AZ41_9BACT</name>
<proteinExistence type="predicted"/>
<feature type="non-terminal residue" evidence="2">
    <location>
        <position position="1"/>
    </location>
</feature>
<dbReference type="SMART" id="SM00729">
    <property type="entry name" value="Elp3"/>
    <property type="match status" value="1"/>
</dbReference>
<dbReference type="SUPFAM" id="SSF102114">
    <property type="entry name" value="Radical SAM enzymes"/>
    <property type="match status" value="1"/>
</dbReference>
<dbReference type="InterPro" id="IPR058240">
    <property type="entry name" value="rSAM_sf"/>
</dbReference>
<accession>A0A7C1AZ41</accession>
<dbReference type="AlphaFoldDB" id="A0A7C1AZ41"/>
<dbReference type="InterPro" id="IPR045784">
    <property type="entry name" value="Radical_SAM_N2"/>
</dbReference>
<evidence type="ECO:0000259" key="1">
    <source>
        <dbReference type="PROSITE" id="PS51918"/>
    </source>
</evidence>
<gene>
    <name evidence="2" type="ORF">ENG14_06770</name>
</gene>
<sequence length="537" mass="61053">SDVVCERVFYPDPDEKLLIHKRPGSLLSLESQRPVRDFDFLFFSVPFESDYTNVLEIMQMANIPLRSDQRDHSHPLVAFGGVTSFLNPEVLAPFMDFVFVGEGENFWDSFWDFVKEYPPYGDRAEWLKALAKTIPGIYVPSFYRDSYYDDGTLRSVEPVFADLPEKIVVQKADFRSCNPPHSVIRTGDTEFSDFHLVEIGRGCARGCRFCAAGYIYRPPRFHDAKKILETRAIEDDDKGRWGLVSAAVGDHPQIDTICRTLSEHSCEVSFSSLRADTLKSSVMEALMAGNHQAVAIAPEAGSERLRRVINKHLTEAQLCEAVAELTKHGIKHLKLYFMVGLPTETDDDIKAIVTLVKQLKHEMVKVAKGLGNLGEIIVNVNSFVPKPFTPFQWVPFDEVESLKSKIRFLKRSFSGVSNVRFYADVPKWSYVQALLARGDRRVGRFLEKVVLEQKGWFTVMKEVPWNADFWVYRQRKPDELFPWEIIDHGIKKTFLWSELNAALDAIETPGCPAKNGCILCGVCQKYSDLLGTITEND</sequence>
<dbReference type="SFLD" id="SFLDS00029">
    <property type="entry name" value="Radical_SAM"/>
    <property type="match status" value="1"/>
</dbReference>
<dbReference type="GO" id="GO:0003824">
    <property type="term" value="F:catalytic activity"/>
    <property type="evidence" value="ECO:0007669"/>
    <property type="project" value="InterPro"/>
</dbReference>
<dbReference type="GO" id="GO:0051536">
    <property type="term" value="F:iron-sulfur cluster binding"/>
    <property type="evidence" value="ECO:0007669"/>
    <property type="project" value="InterPro"/>
</dbReference>
<dbReference type="SFLD" id="SFLDG01082">
    <property type="entry name" value="B12-binding_domain_containing"/>
    <property type="match status" value="1"/>
</dbReference>
<dbReference type="Proteomes" id="UP000886355">
    <property type="component" value="Unassembled WGS sequence"/>
</dbReference>